<dbReference type="Proteomes" id="UP001215503">
    <property type="component" value="Unassembled WGS sequence"/>
</dbReference>
<proteinExistence type="predicted"/>
<dbReference type="InterPro" id="IPR050483">
    <property type="entry name" value="CoA-transferase_III_domain"/>
</dbReference>
<dbReference type="InterPro" id="IPR003673">
    <property type="entry name" value="CoA-Trfase_fam_III"/>
</dbReference>
<dbReference type="EMBL" id="JARHUD010000006">
    <property type="protein sequence ID" value="MDF2096631.1"/>
    <property type="molecule type" value="Genomic_DNA"/>
</dbReference>
<gene>
    <name evidence="2" type="ORF">P2G67_11645</name>
</gene>
<organism evidence="2 3">
    <name type="scientific">Aquibaculum arenosum</name>
    <dbReference type="NCBI Taxonomy" id="3032591"/>
    <lineage>
        <taxon>Bacteria</taxon>
        <taxon>Pseudomonadati</taxon>
        <taxon>Pseudomonadota</taxon>
        <taxon>Alphaproteobacteria</taxon>
        <taxon>Rhodospirillales</taxon>
        <taxon>Rhodovibrionaceae</taxon>
        <taxon>Aquibaculum</taxon>
    </lineage>
</organism>
<evidence type="ECO:0000256" key="1">
    <source>
        <dbReference type="ARBA" id="ARBA00022679"/>
    </source>
</evidence>
<evidence type="ECO:0000313" key="3">
    <source>
        <dbReference type="Proteomes" id="UP001215503"/>
    </source>
</evidence>
<comment type="caution">
    <text evidence="2">The sequence shown here is derived from an EMBL/GenBank/DDBJ whole genome shotgun (WGS) entry which is preliminary data.</text>
</comment>
<sequence>MTGALDGIKVLDLSRILAGPWCTQTLADLGAEVWKVEHPERGDDTRSWRPPEIGEFSTYFLCCNRSKKSLAIDIAKPEGAELVRRLAAEADVVVENFRLGALARYGLDWESLRAVNPRLVYCSISGYGRESPRAAEPGYDFVIQAESGLMAITGEADGQPMKLGVAICDLLSGMNATQAILAALIARGRTGEGQHIDISLLDSAVAALANVASGHLGTGREPKRYGNAHATVVPYQLFPTSDGEIALAVGNDAQFRKLCEVVIARPELADDPRYATNRARVLNRESLIPALNEAFEQFDTADCLQRLRAAGIPAGTVRSVSEVFEAPEVLARGLRQVAEKAGLGPLPLPGSPLKLSGTPVRAPIAPPDLGEHTAEVLGEVLGLDAGAVAGFRAAGVVR</sequence>
<evidence type="ECO:0000313" key="2">
    <source>
        <dbReference type="EMBL" id="MDF2096631.1"/>
    </source>
</evidence>
<reference evidence="2 3" key="1">
    <citation type="submission" date="2023-03" db="EMBL/GenBank/DDBJ databases">
        <title>Fodinicurvata sp. CAU 1616 isolated from sea sendiment.</title>
        <authorList>
            <person name="Kim W."/>
        </authorList>
    </citation>
    <scope>NUCLEOTIDE SEQUENCE [LARGE SCALE GENOMIC DNA]</scope>
    <source>
        <strain evidence="2 3">CAU 1616</strain>
    </source>
</reference>
<dbReference type="RefSeq" id="WP_275823257.1">
    <property type="nucleotide sequence ID" value="NZ_JARHUD010000006.1"/>
</dbReference>
<dbReference type="SUPFAM" id="SSF89796">
    <property type="entry name" value="CoA-transferase family III (CaiB/BaiF)"/>
    <property type="match status" value="1"/>
</dbReference>
<keyword evidence="1" id="KW-0808">Transferase</keyword>
<dbReference type="PANTHER" id="PTHR48207:SF3">
    <property type="entry name" value="SUCCINATE--HYDROXYMETHYLGLUTARATE COA-TRANSFERASE"/>
    <property type="match status" value="1"/>
</dbReference>
<dbReference type="Pfam" id="PF02515">
    <property type="entry name" value="CoA_transf_3"/>
    <property type="match status" value="1"/>
</dbReference>
<protein>
    <submittedName>
        <fullName evidence="2">CaiB/BaiF CoA-transferase family protein</fullName>
    </submittedName>
</protein>
<dbReference type="InterPro" id="IPR023606">
    <property type="entry name" value="CoA-Trfase_III_dom_1_sf"/>
</dbReference>
<dbReference type="Gene3D" id="3.40.50.10540">
    <property type="entry name" value="Crotonobetainyl-coa:carnitine coa-transferase, domain 1"/>
    <property type="match status" value="1"/>
</dbReference>
<name>A0ABT5YNT3_9PROT</name>
<accession>A0ABT5YNT3</accession>
<dbReference type="InterPro" id="IPR044855">
    <property type="entry name" value="CoA-Trfase_III_dom3_sf"/>
</dbReference>
<dbReference type="PANTHER" id="PTHR48207">
    <property type="entry name" value="SUCCINATE--HYDROXYMETHYLGLUTARATE COA-TRANSFERASE"/>
    <property type="match status" value="1"/>
</dbReference>
<keyword evidence="3" id="KW-1185">Reference proteome</keyword>
<dbReference type="Gene3D" id="3.30.1540.10">
    <property type="entry name" value="formyl-coa transferase, domain 3"/>
    <property type="match status" value="1"/>
</dbReference>